<evidence type="ECO:0000259" key="2">
    <source>
        <dbReference type="Pfam" id="PF26577"/>
    </source>
</evidence>
<sequence>MPPHRLQCAGGQVLVLDAAVVLSLRKEHRIVGSLEGSHPTNPLQNRYFALPLVLLPEEAAMLAEAGVVELEGDAFAWP</sequence>
<accession>A0A9W8LQZ5</accession>
<reference evidence="3" key="1">
    <citation type="submission" date="2022-07" db="EMBL/GenBank/DDBJ databases">
        <title>Phylogenomic reconstructions and comparative analyses of Kickxellomycotina fungi.</title>
        <authorList>
            <person name="Reynolds N.K."/>
            <person name="Stajich J.E."/>
            <person name="Barry K."/>
            <person name="Grigoriev I.V."/>
            <person name="Crous P."/>
            <person name="Smith M.E."/>
        </authorList>
    </citation>
    <scope>NUCLEOTIDE SEQUENCE</scope>
    <source>
        <strain evidence="3">NRRL 1565</strain>
    </source>
</reference>
<keyword evidence="3" id="KW-0540">Nuclease</keyword>
<feature type="domain" description="TSEN34 N-terminal" evidence="2">
    <location>
        <begin position="6"/>
        <end position="70"/>
    </location>
</feature>
<dbReference type="PANTHER" id="PTHR13070:SF0">
    <property type="entry name" value="TRNA-SPLICING ENDONUCLEASE SUBUNIT SEN34"/>
    <property type="match status" value="1"/>
</dbReference>
<keyword evidence="4" id="KW-1185">Reference proteome</keyword>
<keyword evidence="3" id="KW-0255">Endonuclease</keyword>
<evidence type="ECO:0000313" key="3">
    <source>
        <dbReference type="EMBL" id="KAJ2797287.1"/>
    </source>
</evidence>
<dbReference type="AlphaFoldDB" id="A0A9W8LQZ5"/>
<evidence type="ECO:0000313" key="4">
    <source>
        <dbReference type="Proteomes" id="UP001140094"/>
    </source>
</evidence>
<keyword evidence="3" id="KW-0378">Hydrolase</keyword>
<organism evidence="3 4">
    <name type="scientific">Coemansia guatemalensis</name>
    <dbReference type="NCBI Taxonomy" id="2761395"/>
    <lineage>
        <taxon>Eukaryota</taxon>
        <taxon>Fungi</taxon>
        <taxon>Fungi incertae sedis</taxon>
        <taxon>Zoopagomycota</taxon>
        <taxon>Kickxellomycotina</taxon>
        <taxon>Kickxellomycetes</taxon>
        <taxon>Kickxellales</taxon>
        <taxon>Kickxellaceae</taxon>
        <taxon>Coemansia</taxon>
    </lineage>
</organism>
<protein>
    <submittedName>
        <fullName evidence="3">tRNA-splicing endonuclease subunit</fullName>
        <ecNumber evidence="3">4.6.1.16</ecNumber>
    </submittedName>
</protein>
<dbReference type="EMBL" id="JANBUO010001669">
    <property type="protein sequence ID" value="KAJ2797287.1"/>
    <property type="molecule type" value="Genomic_DNA"/>
</dbReference>
<dbReference type="PANTHER" id="PTHR13070">
    <property type="entry name" value="TRNA-SPLICING ENDONUCLEASE SUBUNIT SEN34-RELATED"/>
    <property type="match status" value="1"/>
</dbReference>
<feature type="non-terminal residue" evidence="3">
    <location>
        <position position="78"/>
    </location>
</feature>
<evidence type="ECO:0000256" key="1">
    <source>
        <dbReference type="ARBA" id="ARBA00023239"/>
    </source>
</evidence>
<keyword evidence="1 3" id="KW-0456">Lyase</keyword>
<comment type="caution">
    <text evidence="3">The sequence shown here is derived from an EMBL/GenBank/DDBJ whole genome shotgun (WGS) entry which is preliminary data.</text>
</comment>
<dbReference type="GO" id="GO:0000379">
    <property type="term" value="P:tRNA-type intron splice site recognition and cleavage"/>
    <property type="evidence" value="ECO:0007669"/>
    <property type="project" value="TreeGrafter"/>
</dbReference>
<dbReference type="InterPro" id="IPR059049">
    <property type="entry name" value="TSEN34_N"/>
</dbReference>
<name>A0A9W8LQZ5_9FUNG</name>
<gene>
    <name evidence="3" type="primary">SEN34</name>
    <name evidence="3" type="ORF">H4R20_005236</name>
</gene>
<dbReference type="EC" id="4.6.1.16" evidence="3"/>
<dbReference type="Pfam" id="PF26577">
    <property type="entry name" value="TSEN34_N"/>
    <property type="match status" value="1"/>
</dbReference>
<dbReference type="Proteomes" id="UP001140094">
    <property type="component" value="Unassembled WGS sequence"/>
</dbReference>
<proteinExistence type="predicted"/>
<dbReference type="GO" id="GO:0000213">
    <property type="term" value="F:tRNA-intron lyase activity"/>
    <property type="evidence" value="ECO:0007669"/>
    <property type="project" value="UniProtKB-EC"/>
</dbReference>